<dbReference type="Pfam" id="PF02776">
    <property type="entry name" value="TPP_enzyme_N"/>
    <property type="match status" value="1"/>
</dbReference>
<dbReference type="GO" id="GO:0000287">
    <property type="term" value="F:magnesium ion binding"/>
    <property type="evidence" value="ECO:0007669"/>
    <property type="project" value="InterPro"/>
</dbReference>
<evidence type="ECO:0000259" key="6">
    <source>
        <dbReference type="Pfam" id="PF02776"/>
    </source>
</evidence>
<dbReference type="Gene3D" id="3.40.50.1220">
    <property type="entry name" value="TPP-binding domain"/>
    <property type="match status" value="1"/>
</dbReference>
<evidence type="ECO:0000259" key="5">
    <source>
        <dbReference type="Pfam" id="PF02775"/>
    </source>
</evidence>
<evidence type="ECO:0000256" key="3">
    <source>
        <dbReference type="RuleBase" id="RU362132"/>
    </source>
</evidence>
<dbReference type="InterPro" id="IPR029061">
    <property type="entry name" value="THDP-binding"/>
</dbReference>
<dbReference type="SUPFAM" id="SSF52518">
    <property type="entry name" value="Thiamin diphosphate-binding fold (THDP-binding)"/>
    <property type="match status" value="2"/>
</dbReference>
<dbReference type="GO" id="GO:0009099">
    <property type="term" value="P:L-valine biosynthetic process"/>
    <property type="evidence" value="ECO:0007669"/>
    <property type="project" value="TreeGrafter"/>
</dbReference>
<dbReference type="GO" id="GO:0050660">
    <property type="term" value="F:flavin adenine dinucleotide binding"/>
    <property type="evidence" value="ECO:0007669"/>
    <property type="project" value="TreeGrafter"/>
</dbReference>
<dbReference type="CDD" id="cd02002">
    <property type="entry name" value="TPP_BFDC"/>
    <property type="match status" value="1"/>
</dbReference>
<protein>
    <submittedName>
        <fullName evidence="7">Acetolactate synthase</fullName>
    </submittedName>
</protein>
<dbReference type="SUPFAM" id="SSF52467">
    <property type="entry name" value="DHS-like NAD/FAD-binding domain"/>
    <property type="match status" value="1"/>
</dbReference>
<evidence type="ECO:0000259" key="4">
    <source>
        <dbReference type="Pfam" id="PF00205"/>
    </source>
</evidence>
<dbReference type="InterPro" id="IPR012001">
    <property type="entry name" value="Thiamin_PyroP_enz_TPP-bd_dom"/>
</dbReference>
<dbReference type="GO" id="GO:0005948">
    <property type="term" value="C:acetolactate synthase complex"/>
    <property type="evidence" value="ECO:0007669"/>
    <property type="project" value="TreeGrafter"/>
</dbReference>
<dbReference type="CDD" id="cd07035">
    <property type="entry name" value="TPP_PYR_POX_like"/>
    <property type="match status" value="1"/>
</dbReference>
<evidence type="ECO:0000313" key="7">
    <source>
        <dbReference type="EMBL" id="RAI28689.1"/>
    </source>
</evidence>
<dbReference type="InterPro" id="IPR012000">
    <property type="entry name" value="Thiamin_PyroP_enz_cen_dom"/>
</dbReference>
<dbReference type="EMBL" id="NPEV01000008">
    <property type="protein sequence ID" value="RAI28689.1"/>
    <property type="molecule type" value="Genomic_DNA"/>
</dbReference>
<dbReference type="Pfam" id="PF02775">
    <property type="entry name" value="TPP_enzyme_C"/>
    <property type="match status" value="1"/>
</dbReference>
<dbReference type="InterPro" id="IPR011766">
    <property type="entry name" value="TPP_enzyme_TPP-bd"/>
</dbReference>
<comment type="similarity">
    <text evidence="1 3">Belongs to the TPP enzyme family.</text>
</comment>
<evidence type="ECO:0000256" key="2">
    <source>
        <dbReference type="ARBA" id="ARBA00023052"/>
    </source>
</evidence>
<feature type="domain" description="Thiamine pyrophosphate enzyme N-terminal TPP-binding" evidence="6">
    <location>
        <begin position="1"/>
        <end position="99"/>
    </location>
</feature>
<dbReference type="InterPro" id="IPR029035">
    <property type="entry name" value="DHS-like_NAD/FAD-binding_dom"/>
</dbReference>
<dbReference type="Gene3D" id="3.40.50.970">
    <property type="match status" value="2"/>
</dbReference>
<reference evidence="7 8" key="1">
    <citation type="submission" date="2017-07" db="EMBL/GenBank/DDBJ databases">
        <title>Draft Genome Sequences of Select Purple Nonsulfur Bacteria.</title>
        <authorList>
            <person name="Lasarre B."/>
            <person name="Mckinlay J.B."/>
        </authorList>
    </citation>
    <scope>NUCLEOTIDE SEQUENCE [LARGE SCALE GENOMIC DNA]</scope>
    <source>
        <strain evidence="7 8">DSM 11290</strain>
    </source>
</reference>
<comment type="caution">
    <text evidence="7">The sequence shown here is derived from an EMBL/GenBank/DDBJ whole genome shotgun (WGS) entry which is preliminary data.</text>
</comment>
<dbReference type="Pfam" id="PF00205">
    <property type="entry name" value="TPP_enzyme_M"/>
    <property type="match status" value="1"/>
</dbReference>
<accession>A0A327JQD7</accession>
<dbReference type="AlphaFoldDB" id="A0A327JQD7"/>
<evidence type="ECO:0000256" key="1">
    <source>
        <dbReference type="ARBA" id="ARBA00007812"/>
    </source>
</evidence>
<feature type="domain" description="Thiamine pyrophosphate enzyme central" evidence="4">
    <location>
        <begin position="191"/>
        <end position="300"/>
    </location>
</feature>
<keyword evidence="8" id="KW-1185">Reference proteome</keyword>
<keyword evidence="2 3" id="KW-0786">Thiamine pyrophosphate</keyword>
<dbReference type="PANTHER" id="PTHR18968">
    <property type="entry name" value="THIAMINE PYROPHOSPHATE ENZYMES"/>
    <property type="match status" value="1"/>
</dbReference>
<dbReference type="OrthoDB" id="7534569at2"/>
<dbReference type="GO" id="GO:0030976">
    <property type="term" value="F:thiamine pyrophosphate binding"/>
    <property type="evidence" value="ECO:0007669"/>
    <property type="project" value="InterPro"/>
</dbReference>
<feature type="domain" description="Thiamine pyrophosphate enzyme TPP-binding" evidence="5">
    <location>
        <begin position="387"/>
        <end position="541"/>
    </location>
</feature>
<proteinExistence type="inferred from homology"/>
<organism evidence="7 8">
    <name type="scientific">Rhodobium orientis</name>
    <dbReference type="NCBI Taxonomy" id="34017"/>
    <lineage>
        <taxon>Bacteria</taxon>
        <taxon>Pseudomonadati</taxon>
        <taxon>Pseudomonadota</taxon>
        <taxon>Alphaproteobacteria</taxon>
        <taxon>Hyphomicrobiales</taxon>
        <taxon>Rhodobiaceae</taxon>
        <taxon>Rhodobium</taxon>
    </lineage>
</organism>
<sequence length="560" mass="59230">MLRRLDVGYVALNPGSSFRGLHDSLVNYLGNADPKMLLCLHEENAVALAHGWAKVTGEPMAVVLHANVGLMHATMAIYNAWCDRVPMVILGAGGPVDADLRRPWIDWIHTSRDQAAIIRPYVKWDDQPASLNASLRAMAQASVVTKTAPQAPTYVCFDVTVQETRLDDLPELPDPAAFAVPDAPLPAPGQIDDLKQRLEGAKNPVFMMGRMSRSEADWAARVALAERFGAKVLTDIKTGAVFPTDHPLHVGPPSFFLSGPQAEALRAADLIVAFDWVDVAGAIKQAGAEAPVVNVSIDHHLANGWSFDHTGPIGAVLHIAAMPDDCVTGLAKALELQPGPVPASLPALAAVPFEASTGPISMRGFAAALGEGLGDDLVTLVRLPLGWDASTWHFRHPLDYLGYDGGAGIGSGPGMLVGAALALQGSERLPVAVLGDGDTMMGISALWTAARYQIPMLAVVCNNRSYFNDEVHQEKVAKARNRPVENKWVGQAITGPDLDFAAMARAQGLVGIGPVASPDALAEAVAEGLRLVKEGAAVLIDARVEPAYSEAMAKGMTTDG</sequence>
<dbReference type="PANTHER" id="PTHR18968:SF13">
    <property type="entry name" value="ACETOLACTATE SYNTHASE CATALYTIC SUBUNIT, MITOCHONDRIAL"/>
    <property type="match status" value="1"/>
</dbReference>
<dbReference type="GO" id="GO:0003984">
    <property type="term" value="F:acetolactate synthase activity"/>
    <property type="evidence" value="ECO:0007669"/>
    <property type="project" value="TreeGrafter"/>
</dbReference>
<dbReference type="InterPro" id="IPR045229">
    <property type="entry name" value="TPP_enz"/>
</dbReference>
<name>A0A327JQD7_9HYPH</name>
<dbReference type="GO" id="GO:0009097">
    <property type="term" value="P:isoleucine biosynthetic process"/>
    <property type="evidence" value="ECO:0007669"/>
    <property type="project" value="TreeGrafter"/>
</dbReference>
<gene>
    <name evidence="7" type="ORF">CH339_05575</name>
</gene>
<evidence type="ECO:0000313" key="8">
    <source>
        <dbReference type="Proteomes" id="UP000249299"/>
    </source>
</evidence>
<dbReference type="Proteomes" id="UP000249299">
    <property type="component" value="Unassembled WGS sequence"/>
</dbReference>